<keyword evidence="2" id="KW-1185">Reference proteome</keyword>
<organism evidence="1 2">
    <name type="scientific">Leptidea sinapis</name>
    <dbReference type="NCBI Taxonomy" id="189913"/>
    <lineage>
        <taxon>Eukaryota</taxon>
        <taxon>Metazoa</taxon>
        <taxon>Ecdysozoa</taxon>
        <taxon>Arthropoda</taxon>
        <taxon>Hexapoda</taxon>
        <taxon>Insecta</taxon>
        <taxon>Pterygota</taxon>
        <taxon>Neoptera</taxon>
        <taxon>Endopterygota</taxon>
        <taxon>Lepidoptera</taxon>
        <taxon>Glossata</taxon>
        <taxon>Ditrysia</taxon>
        <taxon>Papilionoidea</taxon>
        <taxon>Pieridae</taxon>
        <taxon>Dismorphiinae</taxon>
        <taxon>Leptidea</taxon>
    </lineage>
</organism>
<dbReference type="Proteomes" id="UP000324832">
    <property type="component" value="Unassembled WGS sequence"/>
</dbReference>
<proteinExistence type="predicted"/>
<dbReference type="AlphaFoldDB" id="A0A5E4QQT4"/>
<protein>
    <submittedName>
        <fullName evidence="1">Uncharacterized protein</fullName>
    </submittedName>
</protein>
<name>A0A5E4QQT4_9NEOP</name>
<evidence type="ECO:0000313" key="2">
    <source>
        <dbReference type="Proteomes" id="UP000324832"/>
    </source>
</evidence>
<evidence type="ECO:0000313" key="1">
    <source>
        <dbReference type="EMBL" id="VVC99478.1"/>
    </source>
</evidence>
<dbReference type="EMBL" id="FZQP02004167">
    <property type="protein sequence ID" value="VVC99478.1"/>
    <property type="molecule type" value="Genomic_DNA"/>
</dbReference>
<accession>A0A5E4QQT4</accession>
<feature type="non-terminal residue" evidence="1">
    <location>
        <position position="1"/>
    </location>
</feature>
<reference evidence="1 2" key="1">
    <citation type="submission" date="2017-07" db="EMBL/GenBank/DDBJ databases">
        <authorList>
            <person name="Talla V."/>
            <person name="Backstrom N."/>
        </authorList>
    </citation>
    <scope>NUCLEOTIDE SEQUENCE [LARGE SCALE GENOMIC DNA]</scope>
</reference>
<sequence length="181" mass="19654">ASASKSLIVGTSSVGGAAAAMGAINKHELTEEAPYPAAIGTRLISVFVHNPINKTYRHIEEGKSTVTADHMTDGMTTLFRLRARTGYARAMMGKDGRKRSEYINMGILVLLEPLLTCPLRNVGARLMTELANPGRSLRGRPSYWDKPGRMAALNQCSYIDEGAALERAPRMSRAGRLAMSF</sequence>
<gene>
    <name evidence="1" type="ORF">LSINAPIS_LOCUS10350</name>
</gene>